<feature type="domain" description="MIP18 family-like" evidence="1">
    <location>
        <begin position="5"/>
        <end position="76"/>
    </location>
</feature>
<evidence type="ECO:0000313" key="3">
    <source>
        <dbReference type="Proteomes" id="UP000248198"/>
    </source>
</evidence>
<dbReference type="PANTHER" id="PTHR42831">
    <property type="entry name" value="FE-S PROTEIN MATURATION AUXILIARY FACTOR YITW"/>
    <property type="match status" value="1"/>
</dbReference>
<dbReference type="InterPro" id="IPR002744">
    <property type="entry name" value="MIP18-like"/>
</dbReference>
<dbReference type="Proteomes" id="UP000248198">
    <property type="component" value="Unassembled WGS sequence"/>
</dbReference>
<dbReference type="RefSeq" id="WP_110833831.1">
    <property type="nucleotide sequence ID" value="NZ_QKLU01000008.1"/>
</dbReference>
<dbReference type="PANTHER" id="PTHR42831:SF1">
    <property type="entry name" value="FE-S PROTEIN MATURATION AUXILIARY FACTOR YITW"/>
    <property type="match status" value="1"/>
</dbReference>
<evidence type="ECO:0000313" key="2">
    <source>
        <dbReference type="EMBL" id="PYF70601.1"/>
    </source>
</evidence>
<accession>A0A318U817</accession>
<name>A0A318U817_9SPHI</name>
<protein>
    <submittedName>
        <fullName evidence="2">Metal-sulfur cluster biosynthetic enzyme</fullName>
    </submittedName>
</protein>
<keyword evidence="3" id="KW-1185">Reference proteome</keyword>
<dbReference type="Pfam" id="PF01883">
    <property type="entry name" value="FeS_assembly_P"/>
    <property type="match status" value="1"/>
</dbReference>
<dbReference type="AlphaFoldDB" id="A0A318U817"/>
<gene>
    <name evidence="2" type="ORF">B0O44_10827</name>
</gene>
<organism evidence="2 3">
    <name type="scientific">Pedobacter nutrimenti</name>
    <dbReference type="NCBI Taxonomy" id="1241337"/>
    <lineage>
        <taxon>Bacteria</taxon>
        <taxon>Pseudomonadati</taxon>
        <taxon>Bacteroidota</taxon>
        <taxon>Sphingobacteriia</taxon>
        <taxon>Sphingobacteriales</taxon>
        <taxon>Sphingobacteriaceae</taxon>
        <taxon>Pedobacter</taxon>
    </lineage>
</organism>
<sequence length="100" mass="11447">MTISDIPSALKTVIDPELNLNIVDLGLVYALKLNETTRQFLIEMSLSSKFCPMGESILSATKNCMERTFPDYMTEVTLVWEPEWSYKFISEEGLKTLRGY</sequence>
<dbReference type="OrthoDB" id="9805360at2"/>
<dbReference type="EMBL" id="QKLU01000008">
    <property type="protein sequence ID" value="PYF70601.1"/>
    <property type="molecule type" value="Genomic_DNA"/>
</dbReference>
<proteinExistence type="predicted"/>
<evidence type="ECO:0000259" key="1">
    <source>
        <dbReference type="Pfam" id="PF01883"/>
    </source>
</evidence>
<dbReference type="InterPro" id="IPR034904">
    <property type="entry name" value="FSCA_dom_sf"/>
</dbReference>
<dbReference type="InterPro" id="IPR052339">
    <property type="entry name" value="Fe-S_Maturation_MIP18"/>
</dbReference>
<dbReference type="SUPFAM" id="SSF117916">
    <property type="entry name" value="Fe-S cluster assembly (FSCA) domain-like"/>
    <property type="match status" value="1"/>
</dbReference>
<reference evidence="2 3" key="1">
    <citation type="submission" date="2018-06" db="EMBL/GenBank/DDBJ databases">
        <title>Genomic Encyclopedia of Archaeal and Bacterial Type Strains, Phase II (KMG-II): from individual species to whole genera.</title>
        <authorList>
            <person name="Goeker M."/>
        </authorList>
    </citation>
    <scope>NUCLEOTIDE SEQUENCE [LARGE SCALE GENOMIC DNA]</scope>
    <source>
        <strain evidence="2 3">DSM 27372</strain>
    </source>
</reference>
<dbReference type="Gene3D" id="3.30.300.130">
    <property type="entry name" value="Fe-S cluster assembly (FSCA)"/>
    <property type="match status" value="1"/>
</dbReference>
<comment type="caution">
    <text evidence="2">The sequence shown here is derived from an EMBL/GenBank/DDBJ whole genome shotgun (WGS) entry which is preliminary data.</text>
</comment>